<organism evidence="3 4">
    <name type="scientific">Orbilia brochopaga</name>
    <dbReference type="NCBI Taxonomy" id="3140254"/>
    <lineage>
        <taxon>Eukaryota</taxon>
        <taxon>Fungi</taxon>
        <taxon>Dikarya</taxon>
        <taxon>Ascomycota</taxon>
        <taxon>Pezizomycotina</taxon>
        <taxon>Orbiliomycetes</taxon>
        <taxon>Orbiliales</taxon>
        <taxon>Orbiliaceae</taxon>
        <taxon>Orbilia</taxon>
    </lineage>
</organism>
<dbReference type="InterPro" id="IPR042099">
    <property type="entry name" value="ANL_N_sf"/>
</dbReference>
<dbReference type="InterPro" id="IPR025110">
    <property type="entry name" value="AMP-bd_C"/>
</dbReference>
<dbReference type="InterPro" id="IPR020845">
    <property type="entry name" value="AMP-binding_CS"/>
</dbReference>
<dbReference type="Pfam" id="PF00501">
    <property type="entry name" value="AMP-binding"/>
    <property type="match status" value="1"/>
</dbReference>
<dbReference type="InterPro" id="IPR000873">
    <property type="entry name" value="AMP-dep_synth/lig_dom"/>
</dbReference>
<comment type="caution">
    <text evidence="3">The sequence shown here is derived from an EMBL/GenBank/DDBJ whole genome shotgun (WGS) entry which is preliminary data.</text>
</comment>
<gene>
    <name evidence="3" type="ORF">TWF696_001398</name>
</gene>
<reference evidence="3 4" key="1">
    <citation type="submission" date="2019-10" db="EMBL/GenBank/DDBJ databases">
        <authorList>
            <person name="Palmer J.M."/>
        </authorList>
    </citation>
    <scope>NUCLEOTIDE SEQUENCE [LARGE SCALE GENOMIC DNA]</scope>
    <source>
        <strain evidence="3 4">TWF696</strain>
    </source>
</reference>
<protein>
    <recommendedName>
        <fullName evidence="5">Peroxisomal AMP binding enzyme</fullName>
    </recommendedName>
</protein>
<evidence type="ECO:0000313" key="4">
    <source>
        <dbReference type="Proteomes" id="UP001375240"/>
    </source>
</evidence>
<name>A0AAV9U9B3_9PEZI</name>
<dbReference type="SUPFAM" id="SSF56801">
    <property type="entry name" value="Acetyl-CoA synthetase-like"/>
    <property type="match status" value="1"/>
</dbReference>
<dbReference type="PANTHER" id="PTHR43201:SF15">
    <property type="entry name" value="AMP BINDING ENZYME, PUTATIVE (AFU_ORTHOLOGUE AFUA_6G11340)-RELATED"/>
    <property type="match status" value="1"/>
</dbReference>
<evidence type="ECO:0008006" key="5">
    <source>
        <dbReference type="Google" id="ProtNLM"/>
    </source>
</evidence>
<dbReference type="Gene3D" id="3.30.300.30">
    <property type="match status" value="1"/>
</dbReference>
<dbReference type="EMBL" id="JAVHNQ010000010">
    <property type="protein sequence ID" value="KAK6337921.1"/>
    <property type="molecule type" value="Genomic_DNA"/>
</dbReference>
<keyword evidence="4" id="KW-1185">Reference proteome</keyword>
<feature type="domain" description="AMP-dependent synthetase/ligase" evidence="1">
    <location>
        <begin position="23"/>
        <end position="386"/>
    </location>
</feature>
<evidence type="ECO:0000259" key="1">
    <source>
        <dbReference type="Pfam" id="PF00501"/>
    </source>
</evidence>
<dbReference type="Pfam" id="PF13193">
    <property type="entry name" value="AMP-binding_C"/>
    <property type="match status" value="1"/>
</dbReference>
<dbReference type="InterPro" id="IPR045851">
    <property type="entry name" value="AMP-bd_C_sf"/>
</dbReference>
<dbReference type="Gene3D" id="3.40.50.12780">
    <property type="entry name" value="N-terminal domain of ligase-like"/>
    <property type="match status" value="1"/>
</dbReference>
<proteinExistence type="predicted"/>
<dbReference type="GO" id="GO:0006631">
    <property type="term" value="P:fatty acid metabolic process"/>
    <property type="evidence" value="ECO:0007669"/>
    <property type="project" value="TreeGrafter"/>
</dbReference>
<accession>A0AAV9U9B3</accession>
<dbReference type="GO" id="GO:0031956">
    <property type="term" value="F:medium-chain fatty acid-CoA ligase activity"/>
    <property type="evidence" value="ECO:0007669"/>
    <property type="project" value="TreeGrafter"/>
</dbReference>
<dbReference type="CDD" id="cd05941">
    <property type="entry name" value="MCS"/>
    <property type="match status" value="1"/>
</dbReference>
<evidence type="ECO:0000313" key="3">
    <source>
        <dbReference type="EMBL" id="KAK6337921.1"/>
    </source>
</evidence>
<dbReference type="PROSITE" id="PS00455">
    <property type="entry name" value="AMP_BINDING"/>
    <property type="match status" value="1"/>
</dbReference>
<dbReference type="AlphaFoldDB" id="A0AAV9U9B3"/>
<dbReference type="Proteomes" id="UP001375240">
    <property type="component" value="Unassembled WGS sequence"/>
</dbReference>
<evidence type="ECO:0000259" key="2">
    <source>
        <dbReference type="Pfam" id="PF13193"/>
    </source>
</evidence>
<dbReference type="PANTHER" id="PTHR43201">
    <property type="entry name" value="ACYL-COA SYNTHETASE"/>
    <property type="match status" value="1"/>
</dbReference>
<feature type="domain" description="AMP-binding enzyme C-terminal" evidence="2">
    <location>
        <begin position="442"/>
        <end position="513"/>
    </location>
</feature>
<sequence length="525" mass="57016">MDPTIPLEGHGLFSAAYGHAVRGHEGPAIIDVGAGRTLTYADLLTGAAVVRHIITDVLAAVDGDIQEQRIAFLVPPGADYVHIQWGIWAAGGVAVPLCTTHPFHELEYAVADSKPSLIFIHHDFAHHKSSFTSTFPSIKIVDVPLPHTPSALPQTPLPDPSPSRRALIIYTSGTTSKPKGCVSTHANILFQAASLVKAWHYTPSDHLIHILPLHHVHGIINGLTATLLAGGTVELHPKFDASAVWKRWMDGDTTLFMAVPTVYARLNTYFTTHIAGTDAEQAAIHGARKLRLVVSGSAALPTSVKTRFREITGQVLLERYGMTEVGMALSCRYDDTDGNGRPDGSVGWPLDGVDVRLASDTGETIHDDDTEGEIQISGANVFKEYWGRPDATASEFTSDSFFKTGDIASRRPDGAFFIRGRSSVDIIKSGGYKISALEVEREILSNIPNIKEVAVVGIPDEEWGERVAAVIVTDGKEMLVKEYRDLLRGSLAGYKIPTVWKVVDGIDRNAMGKVNKKHLVKDLWP</sequence>